<sequence>MPGQIPAAERLSAISTLITQALCLADEGGELLLGAKLSDALDCVQARIETVRSDAA</sequence>
<gene>
    <name evidence="1" type="ORF">C8J24_2177</name>
</gene>
<name>A0A2T4YR04_9SPHN</name>
<evidence type="ECO:0000313" key="2">
    <source>
        <dbReference type="Proteomes" id="UP000240996"/>
    </source>
</evidence>
<dbReference type="EMBL" id="PZZN01000002">
    <property type="protein sequence ID" value="PTM45944.1"/>
    <property type="molecule type" value="Genomic_DNA"/>
</dbReference>
<dbReference type="RefSeq" id="WP_156363533.1">
    <property type="nucleotide sequence ID" value="NZ_JASPFQ010000001.1"/>
</dbReference>
<accession>A0A2T4YR04</accession>
<protein>
    <submittedName>
        <fullName evidence="1">Uncharacterized protein</fullName>
    </submittedName>
</protein>
<dbReference type="AlphaFoldDB" id="A0A2T4YR04"/>
<dbReference type="Proteomes" id="UP000240996">
    <property type="component" value="Unassembled WGS sequence"/>
</dbReference>
<comment type="caution">
    <text evidence="1">The sequence shown here is derived from an EMBL/GenBank/DDBJ whole genome shotgun (WGS) entry which is preliminary data.</text>
</comment>
<proteinExistence type="predicted"/>
<organism evidence="1 2">
    <name type="scientific">Sphingomonas aerolata</name>
    <dbReference type="NCBI Taxonomy" id="185951"/>
    <lineage>
        <taxon>Bacteria</taxon>
        <taxon>Pseudomonadati</taxon>
        <taxon>Pseudomonadota</taxon>
        <taxon>Alphaproteobacteria</taxon>
        <taxon>Sphingomonadales</taxon>
        <taxon>Sphingomonadaceae</taxon>
        <taxon>Sphingomonas</taxon>
    </lineage>
</organism>
<reference evidence="1 2" key="1">
    <citation type="submission" date="2018-04" db="EMBL/GenBank/DDBJ databases">
        <title>Genomic Encyclopedia of Type Strains, Phase III (KMG-III): the genomes of soil and plant-associated and newly described type strains.</title>
        <authorList>
            <person name="Whitman W."/>
        </authorList>
    </citation>
    <scope>NUCLEOTIDE SEQUENCE [LARGE SCALE GENOMIC DNA]</scope>
    <source>
        <strain evidence="1 2">NW12</strain>
    </source>
</reference>
<keyword evidence="2" id="KW-1185">Reference proteome</keyword>
<evidence type="ECO:0000313" key="1">
    <source>
        <dbReference type="EMBL" id="PTM45944.1"/>
    </source>
</evidence>